<feature type="non-terminal residue" evidence="2">
    <location>
        <position position="144"/>
    </location>
</feature>
<dbReference type="EMBL" id="BARW01018771">
    <property type="protein sequence ID" value="GAJ01936.1"/>
    <property type="molecule type" value="Genomic_DNA"/>
</dbReference>
<evidence type="ECO:0000259" key="1">
    <source>
        <dbReference type="Pfam" id="PF00753"/>
    </source>
</evidence>
<dbReference type="InterPro" id="IPR052159">
    <property type="entry name" value="Competence_DNA_uptake"/>
</dbReference>
<organism evidence="2">
    <name type="scientific">marine sediment metagenome</name>
    <dbReference type="NCBI Taxonomy" id="412755"/>
    <lineage>
        <taxon>unclassified sequences</taxon>
        <taxon>metagenomes</taxon>
        <taxon>ecological metagenomes</taxon>
    </lineage>
</organism>
<sequence length="144" mass="16630">MLKFVFWDVQHGSAIYIKTPNGKNIVIDLGMGSYSDSDFEFSPLLHLKNNYNIDQLHGIIITHPHRDHLDDIFHFHELSPQVLLIPRHLSESDIKDGNREQDAEVINKYLEINTKYTSEVNTEEDPFNSQNNGGVEFKFFLPSS</sequence>
<dbReference type="Gene3D" id="3.60.15.10">
    <property type="entry name" value="Ribonuclease Z/Hydroxyacylglutathione hydrolase-like"/>
    <property type="match status" value="1"/>
</dbReference>
<comment type="caution">
    <text evidence="2">The sequence shown here is derived from an EMBL/GenBank/DDBJ whole genome shotgun (WGS) entry which is preliminary data.</text>
</comment>
<proteinExistence type="predicted"/>
<reference evidence="2" key="1">
    <citation type="journal article" date="2014" name="Front. Microbiol.">
        <title>High frequency of phylogenetically diverse reductive dehalogenase-homologous genes in deep subseafloor sedimentary metagenomes.</title>
        <authorList>
            <person name="Kawai M."/>
            <person name="Futagami T."/>
            <person name="Toyoda A."/>
            <person name="Takaki Y."/>
            <person name="Nishi S."/>
            <person name="Hori S."/>
            <person name="Arai W."/>
            <person name="Tsubouchi T."/>
            <person name="Morono Y."/>
            <person name="Uchiyama I."/>
            <person name="Ito T."/>
            <person name="Fujiyama A."/>
            <person name="Inagaki F."/>
            <person name="Takami H."/>
        </authorList>
    </citation>
    <scope>NUCLEOTIDE SEQUENCE</scope>
    <source>
        <strain evidence="2">Expedition CK06-06</strain>
    </source>
</reference>
<name>X1UPV8_9ZZZZ</name>
<dbReference type="PANTHER" id="PTHR30619:SF1">
    <property type="entry name" value="RECOMBINATION PROTEIN 2"/>
    <property type="match status" value="1"/>
</dbReference>
<evidence type="ECO:0000313" key="2">
    <source>
        <dbReference type="EMBL" id="GAJ01936.1"/>
    </source>
</evidence>
<dbReference type="AlphaFoldDB" id="X1UPV8"/>
<accession>X1UPV8</accession>
<dbReference type="SUPFAM" id="SSF56281">
    <property type="entry name" value="Metallo-hydrolase/oxidoreductase"/>
    <property type="match status" value="1"/>
</dbReference>
<dbReference type="PANTHER" id="PTHR30619">
    <property type="entry name" value="DNA INTERNALIZATION/COMPETENCE PROTEIN COMEC/REC2"/>
    <property type="match status" value="1"/>
</dbReference>
<dbReference type="InterPro" id="IPR001279">
    <property type="entry name" value="Metallo-B-lactamas"/>
</dbReference>
<gene>
    <name evidence="2" type="ORF">S12H4_32068</name>
</gene>
<dbReference type="Pfam" id="PF00753">
    <property type="entry name" value="Lactamase_B"/>
    <property type="match status" value="1"/>
</dbReference>
<protein>
    <recommendedName>
        <fullName evidence="1">Metallo-beta-lactamase domain-containing protein</fullName>
    </recommendedName>
</protein>
<feature type="domain" description="Metallo-beta-lactamase" evidence="1">
    <location>
        <begin position="9"/>
        <end position="91"/>
    </location>
</feature>
<dbReference type="InterPro" id="IPR036866">
    <property type="entry name" value="RibonucZ/Hydroxyglut_hydro"/>
</dbReference>